<dbReference type="Proteomes" id="UP000033924">
    <property type="component" value="Unassembled WGS sequence"/>
</dbReference>
<dbReference type="AlphaFoldDB" id="A0A0M2KK95"/>
<keyword evidence="2" id="KW-1185">Reference proteome</keyword>
<evidence type="ECO:0008006" key="3">
    <source>
        <dbReference type="Google" id="ProtNLM"/>
    </source>
</evidence>
<gene>
    <name evidence="1" type="ORF">SY86_23255</name>
</gene>
<name>A0A0M2KK95_9GAMM</name>
<proteinExistence type="predicted"/>
<evidence type="ECO:0000313" key="1">
    <source>
        <dbReference type="EMBL" id="KKF37653.1"/>
    </source>
</evidence>
<organism evidence="1 2">
    <name type="scientific">Erwinia tracheiphila</name>
    <dbReference type="NCBI Taxonomy" id="65700"/>
    <lineage>
        <taxon>Bacteria</taxon>
        <taxon>Pseudomonadati</taxon>
        <taxon>Pseudomonadota</taxon>
        <taxon>Gammaproteobacteria</taxon>
        <taxon>Enterobacterales</taxon>
        <taxon>Erwiniaceae</taxon>
        <taxon>Erwinia</taxon>
    </lineage>
</organism>
<dbReference type="PATRIC" id="fig|65700.7.peg.5784"/>
<dbReference type="STRING" id="65700.SY86_23255"/>
<accession>A0A0M2KK95</accession>
<reference evidence="1 2" key="1">
    <citation type="submission" date="2015-01" db="EMBL/GenBank/DDBJ databases">
        <title>Erwinia tracheiphila.</title>
        <authorList>
            <person name="Shapiro L.R."/>
        </authorList>
    </citation>
    <scope>NUCLEOTIDE SEQUENCE [LARGE SCALE GENOMIC DNA]</scope>
    <source>
        <strain evidence="1 2">BuffGH</strain>
    </source>
</reference>
<dbReference type="RefSeq" id="WP_016192717.1">
    <property type="nucleotide sequence ID" value="NZ_CP089932.1"/>
</dbReference>
<protein>
    <recommendedName>
        <fullName evidence="3">Head decoration protein</fullName>
    </recommendedName>
</protein>
<sequence>MTAITAPRDTPWRDCILVPLPVAKGEVIPMGAIVCVSKTGFAVNGTEDATLKYAGCADESVDNSAGEDGAQFINVRASKAFKWASDGTITQASLLTRAYILDNQTLSAENGGTPADGETPAGDATRSSAGKIILIESDGVWIY</sequence>
<evidence type="ECO:0000313" key="2">
    <source>
        <dbReference type="Proteomes" id="UP000033924"/>
    </source>
</evidence>
<comment type="caution">
    <text evidence="1">The sequence shown here is derived from an EMBL/GenBank/DDBJ whole genome shotgun (WGS) entry which is preliminary data.</text>
</comment>
<dbReference type="EMBL" id="JXNU01000003">
    <property type="protein sequence ID" value="KKF37653.1"/>
    <property type="molecule type" value="Genomic_DNA"/>
</dbReference>